<name>A0A1U9UKF2_CUPNE</name>
<dbReference type="AlphaFoldDB" id="A0A1U9UKF2"/>
<dbReference type="KEGG" id="cuh:BJN34_01960"/>
<sequence>MLKVTVEVVCPDGRGSGREIATAYIGRLERSATPDYVVQLREDQREHCEKRTLHAYPRHASSIFDLVARALAVGLTGTKELPPRPEPLSVPIHHSGNTDYVRLGEIPEPAATLFRKRIEYSGSPLSR</sequence>
<organism evidence="1 2">
    <name type="scientific">Cupriavidus necator</name>
    <name type="common">Alcaligenes eutrophus</name>
    <name type="synonym">Ralstonia eutropha</name>
    <dbReference type="NCBI Taxonomy" id="106590"/>
    <lineage>
        <taxon>Bacteria</taxon>
        <taxon>Pseudomonadati</taxon>
        <taxon>Pseudomonadota</taxon>
        <taxon>Betaproteobacteria</taxon>
        <taxon>Burkholderiales</taxon>
        <taxon>Burkholderiaceae</taxon>
        <taxon>Cupriavidus</taxon>
    </lineage>
</organism>
<accession>A0A1U9UKF2</accession>
<proteinExistence type="predicted"/>
<protein>
    <submittedName>
        <fullName evidence="1">Uncharacterized protein</fullName>
    </submittedName>
</protein>
<evidence type="ECO:0000313" key="2">
    <source>
        <dbReference type="Proteomes" id="UP000189627"/>
    </source>
</evidence>
<reference evidence="2" key="1">
    <citation type="submission" date="2017-02" db="EMBL/GenBank/DDBJ databases">
        <title>Complete genome sequence of Cupriavidus necator strain NH9, a 3-chlorobenzoate degrader.</title>
        <authorList>
            <person name="Moriuchi R."/>
            <person name="Dohra H."/>
            <person name="Ogawa N."/>
        </authorList>
    </citation>
    <scope>NUCLEOTIDE SEQUENCE [LARGE SCALE GENOMIC DNA]</scope>
    <source>
        <strain evidence="2">NH9</strain>
    </source>
</reference>
<gene>
    <name evidence="1" type="ORF">BJN34_01960</name>
</gene>
<evidence type="ECO:0000313" key="1">
    <source>
        <dbReference type="EMBL" id="AQV92655.1"/>
    </source>
</evidence>
<dbReference type="Proteomes" id="UP000189627">
    <property type="component" value="Chromosome 1"/>
</dbReference>
<dbReference type="EMBL" id="CP017757">
    <property type="protein sequence ID" value="AQV92655.1"/>
    <property type="molecule type" value="Genomic_DNA"/>
</dbReference>